<dbReference type="GO" id="GO:0043138">
    <property type="term" value="F:3'-5' DNA helicase activity"/>
    <property type="evidence" value="ECO:0007669"/>
    <property type="project" value="UniProtKB-EC"/>
</dbReference>
<keyword evidence="4" id="KW-0238">DNA-binding</keyword>
<dbReference type="InterPro" id="IPR001650">
    <property type="entry name" value="Helicase_C-like"/>
</dbReference>
<accession>U2HBV7</accession>
<dbReference type="InterPro" id="IPR011545">
    <property type="entry name" value="DEAD/DEAH_box_helicase_dom"/>
</dbReference>
<dbReference type="GO" id="GO:0003677">
    <property type="term" value="F:DNA binding"/>
    <property type="evidence" value="ECO:0007669"/>
    <property type="project" value="UniProtKB-KW"/>
</dbReference>
<dbReference type="PATRIC" id="fig|1346330.5.peg.2568"/>
<evidence type="ECO:0000313" key="11">
    <source>
        <dbReference type="Proteomes" id="UP000016584"/>
    </source>
</evidence>
<proteinExistence type="inferred from homology"/>
<evidence type="ECO:0000256" key="1">
    <source>
        <dbReference type="ARBA" id="ARBA00005446"/>
    </source>
</evidence>
<dbReference type="EMBL" id="ATDL01000015">
    <property type="protein sequence ID" value="ERJ59231.1"/>
    <property type="molecule type" value="Genomic_DNA"/>
</dbReference>
<evidence type="ECO:0000256" key="4">
    <source>
        <dbReference type="ARBA" id="ARBA00023125"/>
    </source>
</evidence>
<feature type="domain" description="Helicase C-terminal" evidence="9">
    <location>
        <begin position="528"/>
        <end position="673"/>
    </location>
</feature>
<dbReference type="eggNOG" id="COG0514">
    <property type="taxonomic scope" value="Bacteria"/>
</dbReference>
<organism evidence="10 11">
    <name type="scientific">Sphingobacterium paucimobilis HER1398</name>
    <dbReference type="NCBI Taxonomy" id="1346330"/>
    <lineage>
        <taxon>Bacteria</taxon>
        <taxon>Pseudomonadati</taxon>
        <taxon>Bacteroidota</taxon>
        <taxon>Sphingobacteriia</taxon>
        <taxon>Sphingobacteriales</taxon>
        <taxon>Sphingobacteriaceae</taxon>
        <taxon>Sphingobacterium</taxon>
    </lineage>
</organism>
<keyword evidence="3" id="KW-0067">ATP-binding</keyword>
<keyword evidence="2" id="KW-0547">Nucleotide-binding</keyword>
<evidence type="ECO:0000256" key="7">
    <source>
        <dbReference type="ARBA" id="ARBA00034808"/>
    </source>
</evidence>
<dbReference type="EC" id="5.6.2.4" evidence="7"/>
<evidence type="ECO:0000259" key="8">
    <source>
        <dbReference type="PROSITE" id="PS51192"/>
    </source>
</evidence>
<keyword evidence="11" id="KW-1185">Reference proteome</keyword>
<dbReference type="GO" id="GO:0009378">
    <property type="term" value="F:four-way junction helicase activity"/>
    <property type="evidence" value="ECO:0007669"/>
    <property type="project" value="TreeGrafter"/>
</dbReference>
<feature type="domain" description="Helicase ATP-binding" evidence="8">
    <location>
        <begin position="311"/>
        <end position="471"/>
    </location>
</feature>
<evidence type="ECO:0000256" key="6">
    <source>
        <dbReference type="ARBA" id="ARBA00034617"/>
    </source>
</evidence>
<dbReference type="PANTHER" id="PTHR13710:SF105">
    <property type="entry name" value="ATP-DEPENDENT DNA HELICASE Q1"/>
    <property type="match status" value="1"/>
</dbReference>
<dbReference type="PANTHER" id="PTHR13710">
    <property type="entry name" value="DNA HELICASE RECQ FAMILY MEMBER"/>
    <property type="match status" value="1"/>
</dbReference>
<dbReference type="Proteomes" id="UP000016584">
    <property type="component" value="Unassembled WGS sequence"/>
</dbReference>
<dbReference type="SMART" id="SM00490">
    <property type="entry name" value="HELICc"/>
    <property type="match status" value="1"/>
</dbReference>
<evidence type="ECO:0000259" key="9">
    <source>
        <dbReference type="PROSITE" id="PS51194"/>
    </source>
</evidence>
<evidence type="ECO:0000256" key="5">
    <source>
        <dbReference type="ARBA" id="ARBA00023235"/>
    </source>
</evidence>
<dbReference type="GO" id="GO:0006310">
    <property type="term" value="P:DNA recombination"/>
    <property type="evidence" value="ECO:0007669"/>
    <property type="project" value="TreeGrafter"/>
</dbReference>
<dbReference type="AlphaFoldDB" id="U2HBV7"/>
<dbReference type="SUPFAM" id="SSF52540">
    <property type="entry name" value="P-loop containing nucleoside triphosphate hydrolases"/>
    <property type="match status" value="2"/>
</dbReference>
<evidence type="ECO:0000256" key="2">
    <source>
        <dbReference type="ARBA" id="ARBA00022741"/>
    </source>
</evidence>
<sequence>MKSFNKYYAEKISAIIESKIAERQNLIFVLLGQTSLWHSLLPCANIADSSHLRNENKHYSFSKDWYVQMQNTLALAKDYHLISYAQFCYLQDYAGDTPLPFEDRIVVIQDNLRQLFPLDKEDYIPTSSQDNIDSRPADLPLHHIEQCTLNQKHYYLTRRPTNNFKVIPLFQEETEVEESGLEDQNAYNLSFDNFALDLLINDHIHQSAFGGTTKITYYEKQFQNNRLLSDLKKWNAVLNQFGGQLQYIAISQIEEDSPIREVTTQLLKRHWGSEATFRNLFIYKNPDRTNEVIPISQGHIVETIITAYENSKEKQVIRDVFLTAPTGAGKSLIFQLPAFHISNQGDVTIVISPLIALMKDQVETIVKERNFEKIAYINGELSFSERESIIQQCQTGLIDILYMSPELFLSYDITYFIGSRKIGLLAIDEAHLITTWGRDFRVDYWFLGEHLRKLREVNLQRFTIVAVTATAVFGGTNDMVFDSINSLHLNNPHLYIGQAKRENITFVFQNYSAFEKKTEANKLEQTVSFSKQIHELQLKTLVYTPYTKQISNIIETLNQGFSTIATGYHGGMTNENKNFALGQFKTSKRKIMFCTKAFGMGVDIPDVDMVYHHAPSGLFSDYIQEVGRAARNPDLNGFAVINYHPDDLLYAKTLHKMSAIPPYQIQLVLRKILLAYHSNDKQNNLLLSTEDFEYIFDKGQDFQQKMLTSLMFLEKNYILEQGFPVFTARPKKRFITGYAKLEDEQLEKLAHFYPDTYELISSRKNGEHIIEFDIEKFWNHYGQKQSFENLKLAFYNNTIFQEDKISLEPQLKITFERAGGSFDGQSRKLQTIFHTIQQVLESFDGFFTANQFEYKLKELIADQWMVPKISNLLFTAYINNSYGNRHRIPNVFLRKRTFGNEVKYLNDPVMSKTTFLRLTTRFNNLFKNSGNRRSSRFCTQKNINSDSYVKLGNFLETLGIATFEIKGGDKTMVHIRINAPRYLEVDNNSPEYNNRLLADSTERQETSYALFNHFFQNDWSNQKRWEFIENYFLGESIANLLTPYPPTDANKSDLKSRLKKLLPQEKSVVEDCNTTESVPVSTAEVTDSNLHIFTAIKDSVLEQSKLLTIQTEEEIRTMRVSEWLMYDPVILDKERIKVGFKLEGRAYQILNSKLRAHHFDYYRDILRLQMHIDFPKYSTSVKALLPYTDKPVEFYKWWCDNPDQVTLNFREKLMLFEKVNSKHPRTLKSEHKKMIGGK</sequence>
<dbReference type="CDD" id="cd17920">
    <property type="entry name" value="DEXHc_RecQ"/>
    <property type="match status" value="1"/>
</dbReference>
<name>U2HBV7_9SPHI</name>
<gene>
    <name evidence="10" type="ORF">M472_10645</name>
</gene>
<comment type="caution">
    <text evidence="10">The sequence shown here is derived from an EMBL/GenBank/DDBJ whole genome shotgun (WGS) entry which is preliminary data.</text>
</comment>
<protein>
    <recommendedName>
        <fullName evidence="7">DNA 3'-5' helicase</fullName>
        <ecNumber evidence="7">5.6.2.4</ecNumber>
    </recommendedName>
</protein>
<reference evidence="10 11" key="1">
    <citation type="journal article" date="2013" name="Genome Announc.">
        <title>The Draft Genome Sequence of Sphingomonas paucimobilis Strain HER1398 (Proteobacteria), Host to the Giant PAU Phage, Indicates That It Is a Member of the Genus Sphingobacterium (Bacteroidetes).</title>
        <authorList>
            <person name="White R.A.III."/>
            <person name="Suttle C.A."/>
        </authorList>
    </citation>
    <scope>NUCLEOTIDE SEQUENCE [LARGE SCALE GENOMIC DNA]</scope>
    <source>
        <strain evidence="10 11">HER1398</strain>
    </source>
</reference>
<dbReference type="Gene3D" id="3.40.50.300">
    <property type="entry name" value="P-loop containing nucleotide triphosphate hydrolases"/>
    <property type="match status" value="2"/>
</dbReference>
<dbReference type="GO" id="GO:0005694">
    <property type="term" value="C:chromosome"/>
    <property type="evidence" value="ECO:0007669"/>
    <property type="project" value="TreeGrafter"/>
</dbReference>
<comment type="catalytic activity">
    <reaction evidence="6">
        <text>Couples ATP hydrolysis with the unwinding of duplex DNA by translocating in the 3'-5' direction.</text>
        <dbReference type="EC" id="5.6.2.4"/>
    </reaction>
</comment>
<dbReference type="PROSITE" id="PS51194">
    <property type="entry name" value="HELICASE_CTER"/>
    <property type="match status" value="1"/>
</dbReference>
<dbReference type="GO" id="GO:0005524">
    <property type="term" value="F:ATP binding"/>
    <property type="evidence" value="ECO:0007669"/>
    <property type="project" value="UniProtKB-KW"/>
</dbReference>
<dbReference type="Pfam" id="PF00271">
    <property type="entry name" value="Helicase_C"/>
    <property type="match status" value="1"/>
</dbReference>
<keyword evidence="5" id="KW-0413">Isomerase</keyword>
<dbReference type="InterPro" id="IPR027417">
    <property type="entry name" value="P-loop_NTPase"/>
</dbReference>
<dbReference type="STRING" id="1346330.M472_10645"/>
<evidence type="ECO:0000256" key="3">
    <source>
        <dbReference type="ARBA" id="ARBA00022840"/>
    </source>
</evidence>
<dbReference type="InterPro" id="IPR014001">
    <property type="entry name" value="Helicase_ATP-bd"/>
</dbReference>
<dbReference type="Pfam" id="PF00270">
    <property type="entry name" value="DEAD"/>
    <property type="match status" value="1"/>
</dbReference>
<comment type="similarity">
    <text evidence="1">Belongs to the helicase family. RecQ subfamily.</text>
</comment>
<dbReference type="PROSITE" id="PS51192">
    <property type="entry name" value="HELICASE_ATP_BIND_1"/>
    <property type="match status" value="1"/>
</dbReference>
<dbReference type="GO" id="GO:0006281">
    <property type="term" value="P:DNA repair"/>
    <property type="evidence" value="ECO:0007669"/>
    <property type="project" value="TreeGrafter"/>
</dbReference>
<dbReference type="SMART" id="SM00487">
    <property type="entry name" value="DEXDc"/>
    <property type="match status" value="1"/>
</dbReference>
<evidence type="ECO:0000313" key="10">
    <source>
        <dbReference type="EMBL" id="ERJ59231.1"/>
    </source>
</evidence>
<dbReference type="GO" id="GO:0005737">
    <property type="term" value="C:cytoplasm"/>
    <property type="evidence" value="ECO:0007669"/>
    <property type="project" value="TreeGrafter"/>
</dbReference>